<dbReference type="EMBL" id="BOMG01000146">
    <property type="protein sequence ID" value="GID61907.1"/>
    <property type="molecule type" value="Genomic_DNA"/>
</dbReference>
<protein>
    <submittedName>
        <fullName evidence="2">Uncharacterized protein</fullName>
    </submittedName>
</protein>
<organism evidence="2 3">
    <name type="scientific">Actinoplanes couchii</name>
    <dbReference type="NCBI Taxonomy" id="403638"/>
    <lineage>
        <taxon>Bacteria</taxon>
        <taxon>Bacillati</taxon>
        <taxon>Actinomycetota</taxon>
        <taxon>Actinomycetes</taxon>
        <taxon>Micromonosporales</taxon>
        <taxon>Micromonosporaceae</taxon>
        <taxon>Actinoplanes</taxon>
    </lineage>
</organism>
<feature type="transmembrane region" description="Helical" evidence="1">
    <location>
        <begin position="95"/>
        <end position="117"/>
    </location>
</feature>
<feature type="transmembrane region" description="Helical" evidence="1">
    <location>
        <begin position="12"/>
        <end position="33"/>
    </location>
</feature>
<dbReference type="RefSeq" id="WP_203810334.1">
    <property type="nucleotide sequence ID" value="NZ_BAAAQE010000066.1"/>
</dbReference>
<name>A0ABQ3XTS0_9ACTN</name>
<evidence type="ECO:0000313" key="3">
    <source>
        <dbReference type="Proteomes" id="UP000612282"/>
    </source>
</evidence>
<proteinExistence type="predicted"/>
<keyword evidence="1" id="KW-1133">Transmembrane helix</keyword>
<evidence type="ECO:0000313" key="2">
    <source>
        <dbReference type="EMBL" id="GID61907.1"/>
    </source>
</evidence>
<gene>
    <name evidence="2" type="ORF">Aco03nite_103110</name>
</gene>
<feature type="transmembrane region" description="Helical" evidence="1">
    <location>
        <begin position="201"/>
        <end position="226"/>
    </location>
</feature>
<keyword evidence="1" id="KW-0812">Transmembrane</keyword>
<feature type="transmembrane region" description="Helical" evidence="1">
    <location>
        <begin position="45"/>
        <end position="68"/>
    </location>
</feature>
<dbReference type="Proteomes" id="UP000612282">
    <property type="component" value="Unassembled WGS sequence"/>
</dbReference>
<sequence length="432" mass="44455">MIRAIAIDLRRSAALGAGLIVLLLGLAAMFLIFGQQAWSGRWSPFAATLRSAFGFTWSLTLAAGAWLVDRDRLGRVGELFAGTPRPVWQRVASPAVALSLTVGVAYLLTVAVCLPLVAGSATWFNPAVLGVIATGLPLLLAAGLLGMGVGTVVPSRFTAPALVVAGLIIASAPGLVSYHVSGRAQQFVTLLSPVLGQNGDFVIVPARLSLAQAVWAVALAATGFLLMAIRRAVAVVPAVAGAVTAMLLLPAGGSVYAADTGARELVCADGEPRVCVRRVHASILPGVVAPARDALRRLSRLPNPPSAVEEGIDVIDGVPDSPTASVATFVIRMGFAPEISADEVALQVLTGAGVTACGDTTEWEKADGARVAAAYWLLETPPPATGRRAVEAWQTLAALPAAEQVARVGALREAGLACDLDSLWGILVDGPR</sequence>
<comment type="caution">
    <text evidence="2">The sequence shown here is derived from an EMBL/GenBank/DDBJ whole genome shotgun (WGS) entry which is preliminary data.</text>
</comment>
<feature type="transmembrane region" description="Helical" evidence="1">
    <location>
        <begin position="233"/>
        <end position="257"/>
    </location>
</feature>
<feature type="transmembrane region" description="Helical" evidence="1">
    <location>
        <begin position="123"/>
        <end position="145"/>
    </location>
</feature>
<reference evidence="2 3" key="1">
    <citation type="submission" date="2021-01" db="EMBL/GenBank/DDBJ databases">
        <title>Whole genome shotgun sequence of Actinoplanes couchii NBRC 106145.</title>
        <authorList>
            <person name="Komaki H."/>
            <person name="Tamura T."/>
        </authorList>
    </citation>
    <scope>NUCLEOTIDE SEQUENCE [LARGE SCALE GENOMIC DNA]</scope>
    <source>
        <strain evidence="2 3">NBRC 106145</strain>
    </source>
</reference>
<accession>A0ABQ3XTS0</accession>
<keyword evidence="3" id="KW-1185">Reference proteome</keyword>
<evidence type="ECO:0000256" key="1">
    <source>
        <dbReference type="SAM" id="Phobius"/>
    </source>
</evidence>
<keyword evidence="1" id="KW-0472">Membrane</keyword>
<feature type="transmembrane region" description="Helical" evidence="1">
    <location>
        <begin position="157"/>
        <end position="181"/>
    </location>
</feature>